<dbReference type="Pfam" id="PF03548">
    <property type="entry name" value="LolA"/>
    <property type="match status" value="1"/>
</dbReference>
<keyword evidence="5 10" id="KW-0813">Transport</keyword>
<reference evidence="11" key="1">
    <citation type="submission" date="2022-10" db="EMBL/GenBank/DDBJ databases">
        <title>Chitiniphilus purpureus sp. nov., a novel chitin-degrading bacterium isolated from crawfish pond sediment.</title>
        <authorList>
            <person name="Li K."/>
        </authorList>
    </citation>
    <scope>NUCLEOTIDE SEQUENCE</scope>
    <source>
        <strain evidence="11">CD1</strain>
    </source>
</reference>
<dbReference type="CDD" id="cd16325">
    <property type="entry name" value="LolA"/>
    <property type="match status" value="1"/>
</dbReference>
<gene>
    <name evidence="10 11" type="primary">lolA</name>
    <name evidence="11" type="ORF">N8I74_13925</name>
</gene>
<dbReference type="Proteomes" id="UP001061302">
    <property type="component" value="Chromosome"/>
</dbReference>
<comment type="function">
    <text evidence="10">Participates in the translocation of lipoproteins from the inner membrane to the outer membrane. Only forms a complex with a lipoprotein if the residue after the N-terminal Cys is not an aspartate (The Asp acts as a targeting signal to indicate that the lipoprotein should stay in the inner membrane).</text>
</comment>
<keyword evidence="7 10" id="KW-0574">Periplasm</keyword>
<evidence type="ECO:0000313" key="11">
    <source>
        <dbReference type="EMBL" id="UXY14410.1"/>
    </source>
</evidence>
<evidence type="ECO:0000256" key="2">
    <source>
        <dbReference type="ARBA" id="ARBA00007615"/>
    </source>
</evidence>
<evidence type="ECO:0000256" key="8">
    <source>
        <dbReference type="ARBA" id="ARBA00022927"/>
    </source>
</evidence>
<evidence type="ECO:0000256" key="5">
    <source>
        <dbReference type="ARBA" id="ARBA00022448"/>
    </source>
</evidence>
<organism evidence="11 12">
    <name type="scientific">Chitiniphilus purpureus</name>
    <dbReference type="NCBI Taxonomy" id="2981137"/>
    <lineage>
        <taxon>Bacteria</taxon>
        <taxon>Pseudomonadati</taxon>
        <taxon>Pseudomonadota</taxon>
        <taxon>Betaproteobacteria</taxon>
        <taxon>Neisseriales</taxon>
        <taxon>Chitinibacteraceae</taxon>
        <taxon>Chitiniphilus</taxon>
    </lineage>
</organism>
<dbReference type="NCBIfam" id="TIGR00547">
    <property type="entry name" value="lolA"/>
    <property type="match status" value="1"/>
</dbReference>
<proteinExistence type="inferred from homology"/>
<comment type="subcellular location">
    <subcellularLocation>
        <location evidence="1 10">Periplasm</location>
    </subcellularLocation>
</comment>
<sequence precursor="true">MKKYLLTLALPSFFSLAWLEPARADAVAMLKNTLSSTVTLQGRFTQTVTQQSGKPQQSQGQFAIQRPGKFRWSYQAPYEQVIVGDGSSVWLYDPDLRQATVKAFGNALESSPAALLAGDNALEDNYTFKTLPAKGGLSWLEAQPKREDSGFASIKLGIRADQVQEMELLDRFGQVTRIRFDELRRNAKLDAALFRFTPPKGVDVVRE</sequence>
<evidence type="ECO:0000256" key="1">
    <source>
        <dbReference type="ARBA" id="ARBA00004418"/>
    </source>
</evidence>
<keyword evidence="8 10" id="KW-0653">Protein transport</keyword>
<dbReference type="PANTHER" id="PTHR35869:SF1">
    <property type="entry name" value="OUTER-MEMBRANE LIPOPROTEIN CARRIER PROTEIN"/>
    <property type="match status" value="1"/>
</dbReference>
<protein>
    <recommendedName>
        <fullName evidence="4 10">Outer-membrane lipoprotein carrier protein</fullName>
    </recommendedName>
</protein>
<keyword evidence="12" id="KW-1185">Reference proteome</keyword>
<comment type="similarity">
    <text evidence="2 10">Belongs to the LolA family.</text>
</comment>
<evidence type="ECO:0000313" key="12">
    <source>
        <dbReference type="Proteomes" id="UP001061302"/>
    </source>
</evidence>
<dbReference type="InterPro" id="IPR018323">
    <property type="entry name" value="OM_lipoprot_carrier_LolA_Pbac"/>
</dbReference>
<comment type="subunit">
    <text evidence="3 10">Monomer.</text>
</comment>
<name>A0ABY6DJ79_9NEIS</name>
<keyword evidence="9 10" id="KW-0143">Chaperone</keyword>
<dbReference type="InterPro" id="IPR029046">
    <property type="entry name" value="LolA/LolB/LppX"/>
</dbReference>
<evidence type="ECO:0000256" key="4">
    <source>
        <dbReference type="ARBA" id="ARBA00014035"/>
    </source>
</evidence>
<keyword evidence="6 10" id="KW-0732">Signal</keyword>
<dbReference type="InterPro" id="IPR004564">
    <property type="entry name" value="OM_lipoprot_carrier_LolA-like"/>
</dbReference>
<dbReference type="EMBL" id="CP106753">
    <property type="protein sequence ID" value="UXY14410.1"/>
    <property type="molecule type" value="Genomic_DNA"/>
</dbReference>
<feature type="chain" id="PRO_5044909841" description="Outer-membrane lipoprotein carrier protein" evidence="10">
    <location>
        <begin position="25"/>
        <end position="207"/>
    </location>
</feature>
<keyword evidence="11" id="KW-0449">Lipoprotein</keyword>
<feature type="signal peptide" evidence="10">
    <location>
        <begin position="1"/>
        <end position="24"/>
    </location>
</feature>
<evidence type="ECO:0000256" key="10">
    <source>
        <dbReference type="HAMAP-Rule" id="MF_00240"/>
    </source>
</evidence>
<dbReference type="HAMAP" id="MF_00240">
    <property type="entry name" value="LolA"/>
    <property type="match status" value="1"/>
</dbReference>
<dbReference type="SUPFAM" id="SSF89392">
    <property type="entry name" value="Prokaryotic lipoproteins and lipoprotein localization factors"/>
    <property type="match status" value="1"/>
</dbReference>
<dbReference type="RefSeq" id="WP_263123709.1">
    <property type="nucleotide sequence ID" value="NZ_CP106753.1"/>
</dbReference>
<evidence type="ECO:0000256" key="7">
    <source>
        <dbReference type="ARBA" id="ARBA00022764"/>
    </source>
</evidence>
<evidence type="ECO:0000256" key="9">
    <source>
        <dbReference type="ARBA" id="ARBA00023186"/>
    </source>
</evidence>
<evidence type="ECO:0000256" key="3">
    <source>
        <dbReference type="ARBA" id="ARBA00011245"/>
    </source>
</evidence>
<dbReference type="PANTHER" id="PTHR35869">
    <property type="entry name" value="OUTER-MEMBRANE LIPOPROTEIN CARRIER PROTEIN"/>
    <property type="match status" value="1"/>
</dbReference>
<dbReference type="Gene3D" id="2.50.20.10">
    <property type="entry name" value="Lipoprotein localisation LolA/LolB/LppX"/>
    <property type="match status" value="1"/>
</dbReference>
<evidence type="ECO:0000256" key="6">
    <source>
        <dbReference type="ARBA" id="ARBA00022729"/>
    </source>
</evidence>
<accession>A0ABY6DJ79</accession>